<dbReference type="EMBL" id="CM056819">
    <property type="protein sequence ID" value="KAJ8625323.1"/>
    <property type="molecule type" value="Genomic_DNA"/>
</dbReference>
<accession>A0ACC2KW52</accession>
<dbReference type="Proteomes" id="UP001234297">
    <property type="component" value="Chromosome 11"/>
</dbReference>
<proteinExistence type="predicted"/>
<gene>
    <name evidence="1" type="ORF">MRB53_033853</name>
</gene>
<comment type="caution">
    <text evidence="1">The sequence shown here is derived from an EMBL/GenBank/DDBJ whole genome shotgun (WGS) entry which is preliminary data.</text>
</comment>
<evidence type="ECO:0000313" key="2">
    <source>
        <dbReference type="Proteomes" id="UP001234297"/>
    </source>
</evidence>
<sequence length="253" mass="29618">METACLLQSAQLRRRCRLIVAEDSKPTVSKEESHMIWCFSFFVYRNKERSDRKRSSRHCRSIVVSAMPSSEKRIGQGREKTVSRLFWLLNREELAWFQATSGYKRLVREKCNVSASVCIAFPLETSLNPNLSTKSISERETKILKIFLRFFKDEQRIWDAGQERFRTITSSYYRGAHGITIVYDVTEMESFNNVRQWRSEIDRYANDTVRKILVGNLCDLVENMVVDRDRAKNRKVSLLICSSGRLWITSFDG</sequence>
<keyword evidence="2" id="KW-1185">Reference proteome</keyword>
<evidence type="ECO:0000313" key="1">
    <source>
        <dbReference type="EMBL" id="KAJ8625323.1"/>
    </source>
</evidence>
<protein>
    <submittedName>
        <fullName evidence="1">Uncharacterized protein</fullName>
    </submittedName>
</protein>
<name>A0ACC2KW52_PERAE</name>
<reference evidence="1 2" key="1">
    <citation type="journal article" date="2022" name="Hortic Res">
        <title>A haplotype resolved chromosomal level avocado genome allows analysis of novel avocado genes.</title>
        <authorList>
            <person name="Nath O."/>
            <person name="Fletcher S.J."/>
            <person name="Hayward A."/>
            <person name="Shaw L.M."/>
            <person name="Masouleh A.K."/>
            <person name="Furtado A."/>
            <person name="Henry R.J."/>
            <person name="Mitter N."/>
        </authorList>
    </citation>
    <scope>NUCLEOTIDE SEQUENCE [LARGE SCALE GENOMIC DNA]</scope>
    <source>
        <strain evidence="2">cv. Hass</strain>
    </source>
</reference>
<organism evidence="1 2">
    <name type="scientific">Persea americana</name>
    <name type="common">Avocado</name>
    <dbReference type="NCBI Taxonomy" id="3435"/>
    <lineage>
        <taxon>Eukaryota</taxon>
        <taxon>Viridiplantae</taxon>
        <taxon>Streptophyta</taxon>
        <taxon>Embryophyta</taxon>
        <taxon>Tracheophyta</taxon>
        <taxon>Spermatophyta</taxon>
        <taxon>Magnoliopsida</taxon>
        <taxon>Magnoliidae</taxon>
        <taxon>Laurales</taxon>
        <taxon>Lauraceae</taxon>
        <taxon>Persea</taxon>
    </lineage>
</organism>